<organism evidence="2 3">
    <name type="scientific">Perkinsus chesapeaki</name>
    <name type="common">Clam parasite</name>
    <name type="synonym">Perkinsus andrewsi</name>
    <dbReference type="NCBI Taxonomy" id="330153"/>
    <lineage>
        <taxon>Eukaryota</taxon>
        <taxon>Sar</taxon>
        <taxon>Alveolata</taxon>
        <taxon>Perkinsozoa</taxon>
        <taxon>Perkinsea</taxon>
        <taxon>Perkinsida</taxon>
        <taxon>Perkinsidae</taxon>
        <taxon>Perkinsus</taxon>
    </lineage>
</organism>
<dbReference type="AlphaFoldDB" id="A0A7J6KU24"/>
<sequence length="138" mass="15978">MPKAPHKSRSAGKKKRATPFESTAMDVDTMADQEKEAEKVVEEVEEDEKAVSNREIFRRHAEEWKKMKVQVADLKRQRKKLPKKGNKDKKKLISQEIKKLVSDLKEQHDRELEDAGISSGSVKYKKMEIEIDDDEDAI</sequence>
<proteinExistence type="predicted"/>
<accession>A0A7J6KU24</accession>
<evidence type="ECO:0000313" key="3">
    <source>
        <dbReference type="Proteomes" id="UP000591131"/>
    </source>
</evidence>
<feature type="region of interest" description="Disordered" evidence="1">
    <location>
        <begin position="1"/>
        <end position="35"/>
    </location>
</feature>
<dbReference type="EMBL" id="JAAPAO010001269">
    <property type="protein sequence ID" value="KAF4650392.1"/>
    <property type="molecule type" value="Genomic_DNA"/>
</dbReference>
<dbReference type="Proteomes" id="UP000591131">
    <property type="component" value="Unassembled WGS sequence"/>
</dbReference>
<feature type="compositionally biased region" description="Basic residues" evidence="1">
    <location>
        <begin position="1"/>
        <end position="17"/>
    </location>
</feature>
<keyword evidence="3" id="KW-1185">Reference proteome</keyword>
<comment type="caution">
    <text evidence="2">The sequence shown here is derived from an EMBL/GenBank/DDBJ whole genome shotgun (WGS) entry which is preliminary data.</text>
</comment>
<gene>
    <name evidence="2" type="ORF">FOL47_001180</name>
</gene>
<evidence type="ECO:0000256" key="1">
    <source>
        <dbReference type="SAM" id="MobiDB-lite"/>
    </source>
</evidence>
<reference evidence="2 3" key="1">
    <citation type="submission" date="2020-04" db="EMBL/GenBank/DDBJ databases">
        <title>Perkinsus chesapeaki whole genome sequence.</title>
        <authorList>
            <person name="Bogema D.R."/>
        </authorList>
    </citation>
    <scope>NUCLEOTIDE SEQUENCE [LARGE SCALE GENOMIC DNA]</scope>
    <source>
        <strain evidence="2">ATCC PRA-425</strain>
    </source>
</reference>
<dbReference type="OrthoDB" id="441346at2759"/>
<name>A0A7J6KU24_PERCH</name>
<protein>
    <submittedName>
        <fullName evidence="2">Uncharacterized protein</fullName>
    </submittedName>
</protein>
<evidence type="ECO:0000313" key="2">
    <source>
        <dbReference type="EMBL" id="KAF4650392.1"/>
    </source>
</evidence>